<dbReference type="PROSITE" id="PS51189">
    <property type="entry name" value="FAT"/>
    <property type="match status" value="1"/>
</dbReference>
<dbReference type="PROSITE" id="PS00916">
    <property type="entry name" value="PI3_4_KINASE_2"/>
    <property type="match status" value="1"/>
</dbReference>
<dbReference type="SMART" id="SM00146">
    <property type="entry name" value="PI3Kc"/>
    <property type="match status" value="1"/>
</dbReference>
<dbReference type="PANTHER" id="PTHR11139">
    <property type="entry name" value="ATAXIA TELANGIECTASIA MUTATED ATM -RELATED"/>
    <property type="match status" value="1"/>
</dbReference>
<evidence type="ECO:0000256" key="2">
    <source>
        <dbReference type="ARBA" id="ARBA00022679"/>
    </source>
</evidence>
<dbReference type="Pfam" id="PF02260">
    <property type="entry name" value="FATC"/>
    <property type="match status" value="1"/>
</dbReference>
<protein>
    <recommendedName>
        <fullName evidence="1">non-specific serine/threonine protein kinase</fullName>
        <ecNumber evidence="1">2.7.11.1</ecNumber>
    </recommendedName>
</protein>
<dbReference type="InterPro" id="IPR037706">
    <property type="entry name" value="DNA-PK_dom"/>
</dbReference>
<dbReference type="InParanoid" id="A0A2J7PHR4"/>
<dbReference type="SUPFAM" id="SSF56112">
    <property type="entry name" value="Protein kinase-like (PK-like)"/>
    <property type="match status" value="1"/>
</dbReference>
<evidence type="ECO:0000256" key="1">
    <source>
        <dbReference type="ARBA" id="ARBA00012513"/>
    </source>
</evidence>
<gene>
    <name evidence="10" type="ORF">B7P43_G07979</name>
</gene>
<keyword evidence="3" id="KW-0547">Nucleotide-binding</keyword>
<dbReference type="InterPro" id="IPR014009">
    <property type="entry name" value="PIK_FAT"/>
</dbReference>
<accession>A0A2J7PHR4</accession>
<dbReference type="InterPro" id="IPR036940">
    <property type="entry name" value="PI3/4_kinase_cat_sf"/>
</dbReference>
<sequence>MLHAETLQHVSVMAAGILQQLEQQPGVLTKLPAAEVKKLADRIGAPDCSQDTLMQNLKQYGLSSLKTAAEVVTPRGNSEQAVAKAYLQVAKYCRAHSNTSREDNFGTDIVTSILRAMRYGSKDARQLFPCLLQLPGLDTSLSELFHKESSAVPVWMFLGWVNQLLACLGTPVGPVLHDIILRLAETYPQSLIYAFQLSREKYNLESGHVSLKALVDQLASLLFTDPVIDIFLRAFSCLGQPRKMLYHFVEKLEQLLNAKRPNCDSLHHMYDTMMKELFPSSYGKIHGALFKDIQEYRKRLEKAESNIKCGNKKVLKDICFIKEKLKYIIQDIKPPVQLKDYSPWLSEFQGGKHCFLELEIPGQYTGESKPLIQHHVKIAGFKQTVVPMKTLRLPLQVTIFGSDAKEHQYLVKFGEDLRQDQRIEQLFNLMNKILDQDPTCRHRNLSITTYQVVPLSSHLGIIQWVDGTEALKGLMLGVLDKNEKESYKKSCEEHCKWISKPCNPQCSFYEKYGEAHMKYSPEETSAEFRKKVNMIPWDIMRRALQRLSVSPESYFILRQSFACSYAVLCIAHWLLGIGDRHLSNILVSVKDGRCVGIDFGSAFGTATQFLPVPELMPFRLTPHIVSLLQPLEETGLFRETMIHCLRTLRNNYDMLLATMEVFVQEPSIDWLEFASRHESLNKKSHEESQTWYPQQKLDLAKLKLEGANPVTITTEELKAGFKDSKYLAKFLECVKGHNSVRSQMPSYQLLPEEQVDSLLDQATDYNILGKTWQGWEPWM</sequence>
<dbReference type="AlphaFoldDB" id="A0A2J7PHR4"/>
<dbReference type="PANTHER" id="PTHR11139:SF68">
    <property type="entry name" value="DNA-DEPENDENT PROTEIN KINASE CATALYTIC SUBUNIT"/>
    <property type="match status" value="1"/>
</dbReference>
<dbReference type="Pfam" id="PF00454">
    <property type="entry name" value="PI3_PI4_kinase"/>
    <property type="match status" value="1"/>
</dbReference>
<dbReference type="GO" id="GO:0006302">
    <property type="term" value="P:double-strand break repair"/>
    <property type="evidence" value="ECO:0007669"/>
    <property type="project" value="TreeGrafter"/>
</dbReference>
<evidence type="ECO:0000256" key="5">
    <source>
        <dbReference type="ARBA" id="ARBA00022840"/>
    </source>
</evidence>
<dbReference type="SMART" id="SM01343">
    <property type="entry name" value="FATC"/>
    <property type="match status" value="1"/>
</dbReference>
<organism evidence="10 11">
    <name type="scientific">Cryptotermes secundus</name>
    <dbReference type="NCBI Taxonomy" id="105785"/>
    <lineage>
        <taxon>Eukaryota</taxon>
        <taxon>Metazoa</taxon>
        <taxon>Ecdysozoa</taxon>
        <taxon>Arthropoda</taxon>
        <taxon>Hexapoda</taxon>
        <taxon>Insecta</taxon>
        <taxon>Pterygota</taxon>
        <taxon>Neoptera</taxon>
        <taxon>Polyneoptera</taxon>
        <taxon>Dictyoptera</taxon>
        <taxon>Blattodea</taxon>
        <taxon>Blattoidea</taxon>
        <taxon>Termitoidae</taxon>
        <taxon>Kalotermitidae</taxon>
        <taxon>Cryptotermitinae</taxon>
        <taxon>Cryptotermes</taxon>
    </lineage>
</organism>
<dbReference type="GO" id="GO:0005634">
    <property type="term" value="C:nucleus"/>
    <property type="evidence" value="ECO:0007669"/>
    <property type="project" value="TreeGrafter"/>
</dbReference>
<comment type="caution">
    <text evidence="10">The sequence shown here is derived from an EMBL/GenBank/DDBJ whole genome shotgun (WGS) entry which is preliminary data.</text>
</comment>
<evidence type="ECO:0000256" key="3">
    <source>
        <dbReference type="ARBA" id="ARBA00022741"/>
    </source>
</evidence>
<proteinExistence type="predicted"/>
<dbReference type="InterPro" id="IPR018936">
    <property type="entry name" value="PI3/4_kinase_CS"/>
</dbReference>
<dbReference type="Proteomes" id="UP000235965">
    <property type="component" value="Unassembled WGS sequence"/>
</dbReference>
<dbReference type="GO" id="GO:0000723">
    <property type="term" value="P:telomere maintenance"/>
    <property type="evidence" value="ECO:0007669"/>
    <property type="project" value="TreeGrafter"/>
</dbReference>
<dbReference type="OrthoDB" id="431717at2759"/>
<dbReference type="STRING" id="105785.A0A2J7PHR4"/>
<keyword evidence="4" id="KW-0418">Kinase</keyword>
<dbReference type="InterPro" id="IPR011009">
    <property type="entry name" value="Kinase-like_dom_sf"/>
</dbReference>
<dbReference type="GO" id="GO:0008630">
    <property type="term" value="P:intrinsic apoptotic signaling pathway in response to DNA damage"/>
    <property type="evidence" value="ECO:0007669"/>
    <property type="project" value="TreeGrafter"/>
</dbReference>
<dbReference type="PROSITE" id="PS51190">
    <property type="entry name" value="FATC"/>
    <property type="match status" value="1"/>
</dbReference>
<feature type="coiled-coil region" evidence="6">
    <location>
        <begin position="286"/>
        <end position="313"/>
    </location>
</feature>
<evidence type="ECO:0000313" key="10">
    <source>
        <dbReference type="EMBL" id="PNF15877.1"/>
    </source>
</evidence>
<feature type="domain" description="FATC" evidence="9">
    <location>
        <begin position="747"/>
        <end position="779"/>
    </location>
</feature>
<dbReference type="GO" id="GO:0005524">
    <property type="term" value="F:ATP binding"/>
    <property type="evidence" value="ECO:0007669"/>
    <property type="project" value="UniProtKB-KW"/>
</dbReference>
<dbReference type="InterPro" id="IPR050517">
    <property type="entry name" value="DDR_Repair_Kinase"/>
</dbReference>
<dbReference type="EC" id="2.7.11.1" evidence="1"/>
<feature type="domain" description="FAT" evidence="8">
    <location>
        <begin position="1"/>
        <end position="201"/>
    </location>
</feature>
<reference evidence="10 11" key="1">
    <citation type="submission" date="2017-12" db="EMBL/GenBank/DDBJ databases">
        <title>Hemimetabolous genomes reveal molecular basis of termite eusociality.</title>
        <authorList>
            <person name="Harrison M.C."/>
            <person name="Jongepier E."/>
            <person name="Robertson H.M."/>
            <person name="Arning N."/>
            <person name="Bitard-Feildel T."/>
            <person name="Chao H."/>
            <person name="Childers C.P."/>
            <person name="Dinh H."/>
            <person name="Doddapaneni H."/>
            <person name="Dugan S."/>
            <person name="Gowin J."/>
            <person name="Greiner C."/>
            <person name="Han Y."/>
            <person name="Hu H."/>
            <person name="Hughes D.S.T."/>
            <person name="Huylmans A.-K."/>
            <person name="Kemena C."/>
            <person name="Kremer L.P.M."/>
            <person name="Lee S.L."/>
            <person name="Lopez-Ezquerra A."/>
            <person name="Mallet L."/>
            <person name="Monroy-Kuhn J.M."/>
            <person name="Moser A."/>
            <person name="Murali S.C."/>
            <person name="Muzny D.M."/>
            <person name="Otani S."/>
            <person name="Piulachs M.-D."/>
            <person name="Poelchau M."/>
            <person name="Qu J."/>
            <person name="Schaub F."/>
            <person name="Wada-Katsumata A."/>
            <person name="Worley K.C."/>
            <person name="Xie Q."/>
            <person name="Ylla G."/>
            <person name="Poulsen M."/>
            <person name="Gibbs R.A."/>
            <person name="Schal C."/>
            <person name="Richards S."/>
            <person name="Belles X."/>
            <person name="Korb J."/>
            <person name="Bornberg-Bauer E."/>
        </authorList>
    </citation>
    <scope>NUCLEOTIDE SEQUENCE [LARGE SCALE GENOMIC DNA]</scope>
    <source>
        <tissue evidence="10">Whole body</tissue>
    </source>
</reference>
<keyword evidence="11" id="KW-1185">Reference proteome</keyword>
<dbReference type="EMBL" id="NEVH01025133">
    <property type="protein sequence ID" value="PNF15877.1"/>
    <property type="molecule type" value="Genomic_DNA"/>
</dbReference>
<dbReference type="PROSITE" id="PS50290">
    <property type="entry name" value="PI3_4_KINASE_3"/>
    <property type="match status" value="1"/>
</dbReference>
<dbReference type="GO" id="GO:0004677">
    <property type="term" value="F:DNA-dependent protein kinase activity"/>
    <property type="evidence" value="ECO:0007669"/>
    <property type="project" value="InterPro"/>
</dbReference>
<dbReference type="Gene3D" id="3.30.1010.10">
    <property type="entry name" value="Phosphatidylinositol 3-kinase Catalytic Subunit, Chain A, domain 4"/>
    <property type="match status" value="1"/>
</dbReference>
<evidence type="ECO:0000259" key="7">
    <source>
        <dbReference type="PROSITE" id="PS50290"/>
    </source>
</evidence>
<dbReference type="PROSITE" id="PS00915">
    <property type="entry name" value="PI3_4_KINASE_1"/>
    <property type="match status" value="1"/>
</dbReference>
<evidence type="ECO:0000256" key="6">
    <source>
        <dbReference type="SAM" id="Coils"/>
    </source>
</evidence>
<evidence type="ECO:0000259" key="9">
    <source>
        <dbReference type="PROSITE" id="PS51190"/>
    </source>
</evidence>
<dbReference type="EMBL" id="NEVH01025133">
    <property type="protein sequence ID" value="PNF15878.1"/>
    <property type="molecule type" value="Genomic_DNA"/>
</dbReference>
<name>A0A2J7PHR4_9NEOP</name>
<keyword evidence="2" id="KW-0808">Transferase</keyword>
<dbReference type="InterPro" id="IPR000403">
    <property type="entry name" value="PI3/4_kinase_cat_dom"/>
</dbReference>
<evidence type="ECO:0000256" key="4">
    <source>
        <dbReference type="ARBA" id="ARBA00022777"/>
    </source>
</evidence>
<dbReference type="InterPro" id="IPR003152">
    <property type="entry name" value="FATC_dom"/>
</dbReference>
<evidence type="ECO:0000313" key="11">
    <source>
        <dbReference type="Proteomes" id="UP000235965"/>
    </source>
</evidence>
<keyword evidence="6" id="KW-0175">Coiled coil</keyword>
<feature type="domain" description="PI3K/PI4K catalytic" evidence="7">
    <location>
        <begin position="381"/>
        <end position="709"/>
    </location>
</feature>
<dbReference type="Gene3D" id="1.10.1070.11">
    <property type="entry name" value="Phosphatidylinositol 3-/4-kinase, catalytic domain"/>
    <property type="match status" value="1"/>
</dbReference>
<dbReference type="CDD" id="cd05172">
    <property type="entry name" value="PIKKc_DNA-PK"/>
    <property type="match status" value="1"/>
</dbReference>
<keyword evidence="5" id="KW-0067">ATP-binding</keyword>
<evidence type="ECO:0000259" key="8">
    <source>
        <dbReference type="PROSITE" id="PS51189"/>
    </source>
</evidence>